<gene>
    <name evidence="1" type="ORF">ANCCAN_02884</name>
</gene>
<dbReference type="Proteomes" id="UP000252519">
    <property type="component" value="Unassembled WGS sequence"/>
</dbReference>
<keyword evidence="2" id="KW-1185">Reference proteome</keyword>
<dbReference type="AlphaFoldDB" id="A0A368H735"/>
<evidence type="ECO:0000313" key="2">
    <source>
        <dbReference type="Proteomes" id="UP000252519"/>
    </source>
</evidence>
<reference evidence="1 2" key="1">
    <citation type="submission" date="2014-10" db="EMBL/GenBank/DDBJ databases">
        <title>Draft genome of the hookworm Ancylostoma caninum.</title>
        <authorList>
            <person name="Mitreva M."/>
        </authorList>
    </citation>
    <scope>NUCLEOTIDE SEQUENCE [LARGE SCALE GENOMIC DNA]</scope>
    <source>
        <strain evidence="1 2">Baltimore</strain>
    </source>
</reference>
<sequence>MNLLGLISGRDFEGPWSRWEITSGTEAPRIEVRNKPRMVTAGLREKRHNDDRWMVVLSADKKGTPVTIGAGSVSKMIRCNDRGKWVTKTDQGKEVEVNNAFCYIVPKVEL</sequence>
<organism evidence="1 2">
    <name type="scientific">Ancylostoma caninum</name>
    <name type="common">Dog hookworm</name>
    <dbReference type="NCBI Taxonomy" id="29170"/>
    <lineage>
        <taxon>Eukaryota</taxon>
        <taxon>Metazoa</taxon>
        <taxon>Ecdysozoa</taxon>
        <taxon>Nematoda</taxon>
        <taxon>Chromadorea</taxon>
        <taxon>Rhabditida</taxon>
        <taxon>Rhabditina</taxon>
        <taxon>Rhabditomorpha</taxon>
        <taxon>Strongyloidea</taxon>
        <taxon>Ancylostomatidae</taxon>
        <taxon>Ancylostomatinae</taxon>
        <taxon>Ancylostoma</taxon>
    </lineage>
</organism>
<dbReference type="OrthoDB" id="5858496at2759"/>
<accession>A0A368H735</accession>
<dbReference type="EMBL" id="JOJR01000017">
    <property type="protein sequence ID" value="RCN51097.1"/>
    <property type="molecule type" value="Genomic_DNA"/>
</dbReference>
<evidence type="ECO:0000313" key="1">
    <source>
        <dbReference type="EMBL" id="RCN51097.1"/>
    </source>
</evidence>
<name>A0A368H735_ANCCA</name>
<protein>
    <submittedName>
        <fullName evidence="1">Uncharacterized protein</fullName>
    </submittedName>
</protein>
<proteinExistence type="predicted"/>
<comment type="caution">
    <text evidence="1">The sequence shown here is derived from an EMBL/GenBank/DDBJ whole genome shotgun (WGS) entry which is preliminary data.</text>
</comment>